<dbReference type="Proteomes" id="UP000799441">
    <property type="component" value="Unassembled WGS sequence"/>
</dbReference>
<dbReference type="EMBL" id="MU003797">
    <property type="protein sequence ID" value="KAF2720646.1"/>
    <property type="molecule type" value="Genomic_DNA"/>
</dbReference>
<keyword evidence="1" id="KW-0732">Signal</keyword>
<evidence type="ECO:0008006" key="4">
    <source>
        <dbReference type="Google" id="ProtNLM"/>
    </source>
</evidence>
<evidence type="ECO:0000313" key="3">
    <source>
        <dbReference type="Proteomes" id="UP000799441"/>
    </source>
</evidence>
<protein>
    <recommendedName>
        <fullName evidence="4">Secreted protein</fullName>
    </recommendedName>
</protein>
<organism evidence="2 3">
    <name type="scientific">Polychaeton citri CBS 116435</name>
    <dbReference type="NCBI Taxonomy" id="1314669"/>
    <lineage>
        <taxon>Eukaryota</taxon>
        <taxon>Fungi</taxon>
        <taxon>Dikarya</taxon>
        <taxon>Ascomycota</taxon>
        <taxon>Pezizomycotina</taxon>
        <taxon>Dothideomycetes</taxon>
        <taxon>Dothideomycetidae</taxon>
        <taxon>Capnodiales</taxon>
        <taxon>Capnodiaceae</taxon>
        <taxon>Polychaeton</taxon>
    </lineage>
</organism>
<feature type="chain" id="PRO_5040381313" description="Secreted protein" evidence="1">
    <location>
        <begin position="21"/>
        <end position="124"/>
    </location>
</feature>
<comment type="caution">
    <text evidence="2">The sequence shown here is derived from an EMBL/GenBank/DDBJ whole genome shotgun (WGS) entry which is preliminary data.</text>
</comment>
<sequence length="124" mass="13509">MGAIHVLLIVSCVCCPSALLVKVSTAVCTLTSFTVSALGLASLLSLSPSVEVPSVRYVEPYRRHHGKLSCIPSSCRGNRSIGRDRLPPSMLEYAFRSHMRRLSKVVVRSMVLRCESHTEAARPG</sequence>
<evidence type="ECO:0000256" key="1">
    <source>
        <dbReference type="SAM" id="SignalP"/>
    </source>
</evidence>
<evidence type="ECO:0000313" key="2">
    <source>
        <dbReference type="EMBL" id="KAF2720646.1"/>
    </source>
</evidence>
<keyword evidence="3" id="KW-1185">Reference proteome</keyword>
<accession>A0A9P4UPN1</accession>
<proteinExistence type="predicted"/>
<gene>
    <name evidence="2" type="ORF">K431DRAFT_88470</name>
</gene>
<name>A0A9P4UPN1_9PEZI</name>
<feature type="signal peptide" evidence="1">
    <location>
        <begin position="1"/>
        <end position="20"/>
    </location>
</feature>
<dbReference type="AlphaFoldDB" id="A0A9P4UPN1"/>
<reference evidence="2" key="1">
    <citation type="journal article" date="2020" name="Stud. Mycol.">
        <title>101 Dothideomycetes genomes: a test case for predicting lifestyles and emergence of pathogens.</title>
        <authorList>
            <person name="Haridas S."/>
            <person name="Albert R."/>
            <person name="Binder M."/>
            <person name="Bloem J."/>
            <person name="Labutti K."/>
            <person name="Salamov A."/>
            <person name="Andreopoulos B."/>
            <person name="Baker S."/>
            <person name="Barry K."/>
            <person name="Bills G."/>
            <person name="Bluhm B."/>
            <person name="Cannon C."/>
            <person name="Castanera R."/>
            <person name="Culley D."/>
            <person name="Daum C."/>
            <person name="Ezra D."/>
            <person name="Gonzalez J."/>
            <person name="Henrissat B."/>
            <person name="Kuo A."/>
            <person name="Liang C."/>
            <person name="Lipzen A."/>
            <person name="Lutzoni F."/>
            <person name="Magnuson J."/>
            <person name="Mondo S."/>
            <person name="Nolan M."/>
            <person name="Ohm R."/>
            <person name="Pangilinan J."/>
            <person name="Park H.-J."/>
            <person name="Ramirez L."/>
            <person name="Alfaro M."/>
            <person name="Sun H."/>
            <person name="Tritt A."/>
            <person name="Yoshinaga Y."/>
            <person name="Zwiers L.-H."/>
            <person name="Turgeon B."/>
            <person name="Goodwin S."/>
            <person name="Spatafora J."/>
            <person name="Crous P."/>
            <person name="Grigoriev I."/>
        </authorList>
    </citation>
    <scope>NUCLEOTIDE SEQUENCE</scope>
    <source>
        <strain evidence="2">CBS 116435</strain>
    </source>
</reference>